<dbReference type="InterPro" id="IPR058240">
    <property type="entry name" value="rSAM_sf"/>
</dbReference>
<name>A0A1V4SMU0_RUMHU</name>
<dbReference type="Pfam" id="PF04055">
    <property type="entry name" value="Radical_SAM"/>
    <property type="match status" value="1"/>
</dbReference>
<dbReference type="InterPro" id="IPR036724">
    <property type="entry name" value="Cobalamin-bd_sf"/>
</dbReference>
<sequence length="444" mass="50578">MNKILLLNLPVFSARKQSSNTLAQTYNPPLGLLYIGTVLELNGYKPVIMDLCANIANLSAVFKTISEDKPLLVAISTYTENIDSAVNIAKAIKTKFKDIKIVFGGPHSSLEPEYGIRSRYVDFIVMKEGEATFIELVQAIESNQEIIRFEDIPGIIYKQPDKVVKNGYRKDITDLDLLPIVKRELMEISSYGRIINIITSRGCPGNCIYCAATALSGAKYRVRDTVNTLLEVILILNTFKNTRKVVYFIDDTFTGIPSRVADFIALKKRYDLDFRWRCESRVDVMTGELIRNMAQNQCIGVVYGIESGSQQVLDTIRKNINLVSAEEIIDESCKTGIHVCLNFMLGHYCDTRETMEMTLEFIKRMFEKHRMDAMLTYNTPFPGTWQYQHRDRLGLNLISENYCDFTVLTPSVETANFTRMDQVDMYMKATPYILSNDFGIDTEE</sequence>
<dbReference type="AlphaFoldDB" id="A0A1V4SMU0"/>
<feature type="domain" description="B12-binding" evidence="8">
    <location>
        <begin position="14"/>
        <end position="147"/>
    </location>
</feature>
<dbReference type="PROSITE" id="PS51918">
    <property type="entry name" value="RADICAL_SAM"/>
    <property type="match status" value="1"/>
</dbReference>
<dbReference type="RefSeq" id="WP_165755667.1">
    <property type="nucleotide sequence ID" value="NZ_MZGX01000005.1"/>
</dbReference>
<dbReference type="SFLD" id="SFLDG01123">
    <property type="entry name" value="methyltransferase_(Class_B)"/>
    <property type="match status" value="1"/>
</dbReference>
<comment type="caution">
    <text evidence="10">The sequence shown here is derived from an EMBL/GenBank/DDBJ whole genome shotgun (WGS) entry which is preliminary data.</text>
</comment>
<dbReference type="Gene3D" id="3.40.50.280">
    <property type="entry name" value="Cobalamin-binding domain"/>
    <property type="match status" value="1"/>
</dbReference>
<gene>
    <name evidence="10" type="ORF">CLHUN_10890</name>
</gene>
<dbReference type="CDD" id="cd02068">
    <property type="entry name" value="radical_SAM_B12_BD"/>
    <property type="match status" value="1"/>
</dbReference>
<keyword evidence="11" id="KW-1185">Reference proteome</keyword>
<dbReference type="PROSITE" id="PS51332">
    <property type="entry name" value="B12_BINDING"/>
    <property type="match status" value="1"/>
</dbReference>
<accession>A0A1V4SMU0</accession>
<evidence type="ECO:0000256" key="7">
    <source>
        <dbReference type="ARBA" id="ARBA00023014"/>
    </source>
</evidence>
<keyword evidence="6" id="KW-0408">Iron</keyword>
<evidence type="ECO:0000256" key="3">
    <source>
        <dbReference type="ARBA" id="ARBA00022679"/>
    </source>
</evidence>
<evidence type="ECO:0000256" key="2">
    <source>
        <dbReference type="ARBA" id="ARBA00022603"/>
    </source>
</evidence>
<keyword evidence="7" id="KW-0411">Iron-sulfur</keyword>
<dbReference type="InterPro" id="IPR034466">
    <property type="entry name" value="Methyltransferase_Class_B"/>
</dbReference>
<evidence type="ECO:0000256" key="1">
    <source>
        <dbReference type="ARBA" id="ARBA00001966"/>
    </source>
</evidence>
<dbReference type="SFLD" id="SFLDS00029">
    <property type="entry name" value="Radical_SAM"/>
    <property type="match status" value="1"/>
</dbReference>
<dbReference type="InterPro" id="IPR007197">
    <property type="entry name" value="rSAM"/>
</dbReference>
<dbReference type="Pfam" id="PF02310">
    <property type="entry name" value="B12-binding"/>
    <property type="match status" value="1"/>
</dbReference>
<dbReference type="SUPFAM" id="SSF102114">
    <property type="entry name" value="Radical SAM enzymes"/>
    <property type="match status" value="1"/>
</dbReference>
<evidence type="ECO:0000313" key="11">
    <source>
        <dbReference type="Proteomes" id="UP000191554"/>
    </source>
</evidence>
<dbReference type="PANTHER" id="PTHR43409:SF7">
    <property type="entry name" value="BLL1977 PROTEIN"/>
    <property type="match status" value="1"/>
</dbReference>
<dbReference type="GO" id="GO:0051539">
    <property type="term" value="F:4 iron, 4 sulfur cluster binding"/>
    <property type="evidence" value="ECO:0007669"/>
    <property type="project" value="UniProtKB-KW"/>
</dbReference>
<dbReference type="InterPro" id="IPR023404">
    <property type="entry name" value="rSAM_horseshoe"/>
</dbReference>
<dbReference type="Proteomes" id="UP000191554">
    <property type="component" value="Unassembled WGS sequence"/>
</dbReference>
<proteinExistence type="predicted"/>
<reference evidence="10 11" key="1">
    <citation type="submission" date="2017-03" db="EMBL/GenBank/DDBJ databases">
        <title>Genome sequence of Clostridium hungatei DSM 14427.</title>
        <authorList>
            <person name="Poehlein A."/>
            <person name="Daniel R."/>
        </authorList>
    </citation>
    <scope>NUCLEOTIDE SEQUENCE [LARGE SCALE GENOMIC DNA]</scope>
    <source>
        <strain evidence="10 11">DSM 14427</strain>
    </source>
</reference>
<keyword evidence="3" id="KW-0808">Transferase</keyword>
<dbReference type="SUPFAM" id="SSF52242">
    <property type="entry name" value="Cobalamin (vitamin B12)-binding domain"/>
    <property type="match status" value="1"/>
</dbReference>
<evidence type="ECO:0000259" key="8">
    <source>
        <dbReference type="PROSITE" id="PS51332"/>
    </source>
</evidence>
<dbReference type="InterPro" id="IPR051198">
    <property type="entry name" value="BchE-like"/>
</dbReference>
<dbReference type="SMART" id="SM00729">
    <property type="entry name" value="Elp3"/>
    <property type="match status" value="1"/>
</dbReference>
<keyword evidence="4" id="KW-0949">S-adenosyl-L-methionine</keyword>
<keyword evidence="2" id="KW-0489">Methyltransferase</keyword>
<evidence type="ECO:0000256" key="4">
    <source>
        <dbReference type="ARBA" id="ARBA00022691"/>
    </source>
</evidence>
<protein>
    <submittedName>
        <fullName evidence="10">B12 binding domain protein</fullName>
    </submittedName>
</protein>
<dbReference type="CDD" id="cd01335">
    <property type="entry name" value="Radical_SAM"/>
    <property type="match status" value="1"/>
</dbReference>
<dbReference type="InterPro" id="IPR006638">
    <property type="entry name" value="Elp3/MiaA/NifB-like_rSAM"/>
</dbReference>
<dbReference type="InterPro" id="IPR006158">
    <property type="entry name" value="Cobalamin-bd"/>
</dbReference>
<dbReference type="Gene3D" id="3.80.30.20">
    <property type="entry name" value="tm_1862 like domain"/>
    <property type="match status" value="1"/>
</dbReference>
<keyword evidence="5" id="KW-0479">Metal-binding</keyword>
<dbReference type="GO" id="GO:0003824">
    <property type="term" value="F:catalytic activity"/>
    <property type="evidence" value="ECO:0007669"/>
    <property type="project" value="InterPro"/>
</dbReference>
<evidence type="ECO:0000313" key="10">
    <source>
        <dbReference type="EMBL" id="OPX45202.1"/>
    </source>
</evidence>
<evidence type="ECO:0000256" key="5">
    <source>
        <dbReference type="ARBA" id="ARBA00022723"/>
    </source>
</evidence>
<dbReference type="GO" id="GO:0031419">
    <property type="term" value="F:cobalamin binding"/>
    <property type="evidence" value="ECO:0007669"/>
    <property type="project" value="InterPro"/>
</dbReference>
<evidence type="ECO:0000259" key="9">
    <source>
        <dbReference type="PROSITE" id="PS51918"/>
    </source>
</evidence>
<dbReference type="PANTHER" id="PTHR43409">
    <property type="entry name" value="ANAEROBIC MAGNESIUM-PROTOPORPHYRIN IX MONOMETHYL ESTER CYCLASE-RELATED"/>
    <property type="match status" value="1"/>
</dbReference>
<dbReference type="SFLD" id="SFLDG01082">
    <property type="entry name" value="B12-binding_domain_containing"/>
    <property type="match status" value="1"/>
</dbReference>
<feature type="domain" description="Radical SAM core" evidence="9">
    <location>
        <begin position="189"/>
        <end position="418"/>
    </location>
</feature>
<dbReference type="GO" id="GO:0046872">
    <property type="term" value="F:metal ion binding"/>
    <property type="evidence" value="ECO:0007669"/>
    <property type="project" value="UniProtKB-KW"/>
</dbReference>
<comment type="cofactor">
    <cofactor evidence="1">
        <name>[4Fe-4S] cluster</name>
        <dbReference type="ChEBI" id="CHEBI:49883"/>
    </cofactor>
</comment>
<evidence type="ECO:0000256" key="6">
    <source>
        <dbReference type="ARBA" id="ARBA00023004"/>
    </source>
</evidence>
<organism evidence="10 11">
    <name type="scientific">Ruminiclostridium hungatei</name>
    <name type="common">Clostridium hungatei</name>
    <dbReference type="NCBI Taxonomy" id="48256"/>
    <lineage>
        <taxon>Bacteria</taxon>
        <taxon>Bacillati</taxon>
        <taxon>Bacillota</taxon>
        <taxon>Clostridia</taxon>
        <taxon>Eubacteriales</taxon>
        <taxon>Oscillospiraceae</taxon>
        <taxon>Ruminiclostridium</taxon>
    </lineage>
</organism>
<dbReference type="STRING" id="48256.CLHUN_10890"/>
<dbReference type="EMBL" id="MZGX01000005">
    <property type="protein sequence ID" value="OPX45202.1"/>
    <property type="molecule type" value="Genomic_DNA"/>
</dbReference>